<dbReference type="EMBL" id="LR593886">
    <property type="protein sequence ID" value="VTR95513.1"/>
    <property type="molecule type" value="Genomic_DNA"/>
</dbReference>
<evidence type="ECO:0008006" key="5">
    <source>
        <dbReference type="Google" id="ProtNLM"/>
    </source>
</evidence>
<gene>
    <name evidence="3" type="ORF">SOIL9_22010</name>
</gene>
<dbReference type="AlphaFoldDB" id="A0A6P2D347"/>
<feature type="domain" description="DUF7638" evidence="1">
    <location>
        <begin position="90"/>
        <end position="187"/>
    </location>
</feature>
<dbReference type="RefSeq" id="WP_162669918.1">
    <property type="nucleotide sequence ID" value="NZ_LR593886.1"/>
</dbReference>
<evidence type="ECO:0000259" key="2">
    <source>
        <dbReference type="Pfam" id="PF24645"/>
    </source>
</evidence>
<name>A0A6P2D347_9BACT</name>
<dbReference type="Pfam" id="PF24645">
    <property type="entry name" value="DUF7639"/>
    <property type="match status" value="1"/>
</dbReference>
<dbReference type="InterPro" id="IPR056055">
    <property type="entry name" value="DUF7638"/>
</dbReference>
<dbReference type="KEGG" id="gms:SOIL9_22010"/>
<dbReference type="Pfam" id="PF24644">
    <property type="entry name" value="DUF7638"/>
    <property type="match status" value="2"/>
</dbReference>
<feature type="domain" description="DUF7639" evidence="2">
    <location>
        <begin position="328"/>
        <end position="381"/>
    </location>
</feature>
<protein>
    <recommendedName>
        <fullName evidence="5">TIGR02996 domain-containing protein</fullName>
    </recommendedName>
</protein>
<reference evidence="3 4" key="1">
    <citation type="submission" date="2019-05" db="EMBL/GenBank/DDBJ databases">
        <authorList>
            <consortium name="Science for Life Laboratories"/>
        </authorList>
    </citation>
    <scope>NUCLEOTIDE SEQUENCE [LARGE SCALE GENOMIC DNA]</scope>
    <source>
        <strain evidence="3">Soil9</strain>
    </source>
</reference>
<keyword evidence="4" id="KW-1185">Reference proteome</keyword>
<sequence length="389" mass="44271">MSEELAFLRGVLANPEDDTLRLVYADWLQERGDPRATFVRAEVEWHRTEPDARTRRQRERLHQARAGFDARWLTQMDRPSPGWRLVRTKPTPKTYGKAIPAFIHNGSYFLSTVDVYADGAINCWGFVDVDLFRDKLTQGWVTPEARIGGTLSIHNLGQARVLSARWECSRSDIKHQVMDALRELNPRREGLLDMQGNSTEIRKGVRYSKLGLGNGRPYRVSPTGDEILGAELPVLEVVPDGYRLRRWLIYADGLSQLGYATELRPLEAVAEMFEQKKLVLSVPEGAWVALDGLGRFQAGEGYWSTKPAERLREAADILDQLNGRPGAVQRCIEAHQAYRADPTRERRLVLRRAYADVPEHLRRFCGDMDSKDGPIRSILSRFASEDESE</sequence>
<dbReference type="InterPro" id="IPR014338">
    <property type="entry name" value="CHP02996_rpt-companion-dom"/>
</dbReference>
<evidence type="ECO:0000313" key="4">
    <source>
        <dbReference type="Proteomes" id="UP000464178"/>
    </source>
</evidence>
<evidence type="ECO:0000313" key="3">
    <source>
        <dbReference type="EMBL" id="VTR95513.1"/>
    </source>
</evidence>
<proteinExistence type="predicted"/>
<dbReference type="InterPro" id="IPR056056">
    <property type="entry name" value="DUF7639"/>
</dbReference>
<dbReference type="Proteomes" id="UP000464178">
    <property type="component" value="Chromosome"/>
</dbReference>
<evidence type="ECO:0000259" key="1">
    <source>
        <dbReference type="Pfam" id="PF24644"/>
    </source>
</evidence>
<accession>A0A6P2D347</accession>
<organism evidence="3 4">
    <name type="scientific">Gemmata massiliana</name>
    <dbReference type="NCBI Taxonomy" id="1210884"/>
    <lineage>
        <taxon>Bacteria</taxon>
        <taxon>Pseudomonadati</taxon>
        <taxon>Planctomycetota</taxon>
        <taxon>Planctomycetia</taxon>
        <taxon>Gemmatales</taxon>
        <taxon>Gemmataceae</taxon>
        <taxon>Gemmata</taxon>
    </lineage>
</organism>
<dbReference type="NCBIfam" id="TIGR02996">
    <property type="entry name" value="rpt_mate_G_obs"/>
    <property type="match status" value="1"/>
</dbReference>
<feature type="domain" description="DUF7638" evidence="1">
    <location>
        <begin position="222"/>
        <end position="325"/>
    </location>
</feature>